<dbReference type="AlphaFoldDB" id="A0A1E5LFI9"/>
<dbReference type="InterPro" id="IPR023210">
    <property type="entry name" value="NADP_OxRdtase_dom"/>
</dbReference>
<evidence type="ECO:0000313" key="8">
    <source>
        <dbReference type="EMBL" id="OEH92855.1"/>
    </source>
</evidence>
<dbReference type="PANTHER" id="PTHR43827:SF3">
    <property type="entry name" value="NADP-DEPENDENT OXIDOREDUCTASE DOMAIN-CONTAINING PROTEIN"/>
    <property type="match status" value="1"/>
</dbReference>
<dbReference type="PROSITE" id="PS00063">
    <property type="entry name" value="ALDOKETO_REDUCTASE_3"/>
    <property type="match status" value="1"/>
</dbReference>
<dbReference type="InterPro" id="IPR020471">
    <property type="entry name" value="AKR"/>
</dbReference>
<evidence type="ECO:0000256" key="2">
    <source>
        <dbReference type="ARBA" id="ARBA00022857"/>
    </source>
</evidence>
<dbReference type="PRINTS" id="PR00069">
    <property type="entry name" value="ALDKETRDTASE"/>
</dbReference>
<proteinExistence type="inferred from homology"/>
<dbReference type="GO" id="GO:0016616">
    <property type="term" value="F:oxidoreductase activity, acting on the CH-OH group of donors, NAD or NADP as acceptor"/>
    <property type="evidence" value="ECO:0007669"/>
    <property type="project" value="UniProtKB-ARBA"/>
</dbReference>
<evidence type="ECO:0000256" key="1">
    <source>
        <dbReference type="ARBA" id="ARBA00007905"/>
    </source>
</evidence>
<feature type="domain" description="NADP-dependent oxidoreductase" evidence="7">
    <location>
        <begin position="6"/>
        <end position="246"/>
    </location>
</feature>
<evidence type="ECO:0000256" key="6">
    <source>
        <dbReference type="PIRSR" id="PIRSR000097-3"/>
    </source>
</evidence>
<keyword evidence="3" id="KW-0560">Oxidoreductase</keyword>
<dbReference type="SUPFAM" id="SSF51430">
    <property type="entry name" value="NAD(P)-linked oxidoreductase"/>
    <property type="match status" value="1"/>
</dbReference>
<feature type="binding site" evidence="5">
    <location>
        <position position="96"/>
    </location>
    <ligand>
        <name>substrate</name>
    </ligand>
</feature>
<dbReference type="PROSITE" id="PS00798">
    <property type="entry name" value="ALDOKETO_REDUCTASE_1"/>
    <property type="match status" value="1"/>
</dbReference>
<dbReference type="PIRSF" id="PIRSF000097">
    <property type="entry name" value="AKR"/>
    <property type="match status" value="1"/>
</dbReference>
<organism evidence="8 9">
    <name type="scientific">Bacillus solimangrovi</name>
    <dbReference type="NCBI Taxonomy" id="1305675"/>
    <lineage>
        <taxon>Bacteria</taxon>
        <taxon>Bacillati</taxon>
        <taxon>Bacillota</taxon>
        <taxon>Bacilli</taxon>
        <taxon>Bacillales</taxon>
        <taxon>Bacillaceae</taxon>
        <taxon>Bacillus</taxon>
    </lineage>
</organism>
<dbReference type="RefSeq" id="WP_069717296.1">
    <property type="nucleotide sequence ID" value="NZ_MJEH01000022.1"/>
</dbReference>
<comment type="similarity">
    <text evidence="1">Belongs to the aldo/keto reductase family.</text>
</comment>
<sequence length="263" mass="30814">MPSFGLGTYKMTHSQETNDAVKVAMKHGYRLIDTASFYDNEEEIGTAIEESGMKREDIFVTTKVWNSEQGYDETIKAFERSRKKLGIEYIDLYLIHWPVPGKYIDTWKALEKLYKDGSVRAIGVCNFHIHHLQDIMENSEVVPVVNQVEYHPYLQQPELHSFCKEHNIFIEAWAPLMRGKVFDNSIIQGLSMKYNKTPAQITLRWEIQNEIITIPKSSNERRIIENANIYDFNLTEEEMKQMANLDKNERTGYDPDKFPYDKM</sequence>
<dbReference type="EMBL" id="MJEH01000022">
    <property type="protein sequence ID" value="OEH92855.1"/>
    <property type="molecule type" value="Genomic_DNA"/>
</dbReference>
<dbReference type="InterPro" id="IPR018170">
    <property type="entry name" value="Aldo/ket_reductase_CS"/>
</dbReference>
<dbReference type="STRING" id="1305675.BFG57_01495"/>
<accession>A0A1E5LFI9</accession>
<gene>
    <name evidence="8" type="ORF">BFG57_01495</name>
</gene>
<dbReference type="InterPro" id="IPR036812">
    <property type="entry name" value="NAD(P)_OxRdtase_dom_sf"/>
</dbReference>
<feature type="site" description="Lowers pKa of active site Tyr" evidence="6">
    <location>
        <position position="63"/>
    </location>
</feature>
<dbReference type="OrthoDB" id="9804790at2"/>
<dbReference type="Gene3D" id="3.20.20.100">
    <property type="entry name" value="NADP-dependent oxidoreductase domain"/>
    <property type="match status" value="1"/>
</dbReference>
<evidence type="ECO:0000259" key="7">
    <source>
        <dbReference type="Pfam" id="PF00248"/>
    </source>
</evidence>
<evidence type="ECO:0000256" key="4">
    <source>
        <dbReference type="PIRSR" id="PIRSR000097-1"/>
    </source>
</evidence>
<dbReference type="FunFam" id="3.20.20.100:FF:000015">
    <property type="entry name" value="Oxidoreductase, aldo/keto reductase family"/>
    <property type="match status" value="1"/>
</dbReference>
<name>A0A1E5LFI9_9BACI</name>
<dbReference type="Pfam" id="PF00248">
    <property type="entry name" value="Aldo_ket_red"/>
    <property type="match status" value="1"/>
</dbReference>
<dbReference type="Proteomes" id="UP000095209">
    <property type="component" value="Unassembled WGS sequence"/>
</dbReference>
<reference evidence="8 9" key="1">
    <citation type="submission" date="2016-08" db="EMBL/GenBank/DDBJ databases">
        <title>Genome of Bacillus solimangrovi GH2-4.</title>
        <authorList>
            <person name="Lim S."/>
            <person name="Kim B.-C."/>
        </authorList>
    </citation>
    <scope>NUCLEOTIDE SEQUENCE [LARGE SCALE GENOMIC DNA]</scope>
    <source>
        <strain evidence="8 9">GH2-4</strain>
    </source>
</reference>
<protein>
    <submittedName>
        <fullName evidence="8">Glyoxal reductase</fullName>
    </submittedName>
</protein>
<keyword evidence="9" id="KW-1185">Reference proteome</keyword>
<dbReference type="PANTHER" id="PTHR43827">
    <property type="entry name" value="2,5-DIKETO-D-GLUCONIC ACID REDUCTASE"/>
    <property type="match status" value="1"/>
</dbReference>
<evidence type="ECO:0000256" key="3">
    <source>
        <dbReference type="ARBA" id="ARBA00023002"/>
    </source>
</evidence>
<evidence type="ECO:0000313" key="9">
    <source>
        <dbReference type="Proteomes" id="UP000095209"/>
    </source>
</evidence>
<dbReference type="PROSITE" id="PS00062">
    <property type="entry name" value="ALDOKETO_REDUCTASE_2"/>
    <property type="match status" value="1"/>
</dbReference>
<comment type="caution">
    <text evidence="8">The sequence shown here is derived from an EMBL/GenBank/DDBJ whole genome shotgun (WGS) entry which is preliminary data.</text>
</comment>
<feature type="active site" description="Proton donor" evidence="4">
    <location>
        <position position="38"/>
    </location>
</feature>
<keyword evidence="2" id="KW-0521">NADP</keyword>
<evidence type="ECO:0000256" key="5">
    <source>
        <dbReference type="PIRSR" id="PIRSR000097-2"/>
    </source>
</evidence>